<dbReference type="KEGG" id="hsr:HSBAA_55820"/>
<organism evidence="1 2">
    <name type="scientific">Vreelandella sulfidaeris</name>
    <dbReference type="NCBI Taxonomy" id="115553"/>
    <lineage>
        <taxon>Bacteria</taxon>
        <taxon>Pseudomonadati</taxon>
        <taxon>Pseudomonadota</taxon>
        <taxon>Gammaproteobacteria</taxon>
        <taxon>Oceanospirillales</taxon>
        <taxon>Halomonadaceae</taxon>
        <taxon>Vreelandella</taxon>
    </lineage>
</organism>
<sequence length="109" mass="11495">MLRVELPALIGRLNTITRQGIEQAAVLCAQQQAPEVTAAHLLQALLDQPLCDVRCLCKTFDIDVAELRAQLAEETRPPRDLDVATPSFSPLAGGAASGCLAVGHHGVSA</sequence>
<dbReference type="EMBL" id="AP019514">
    <property type="protein sequence ID" value="BBI64276.1"/>
    <property type="molecule type" value="Genomic_DNA"/>
</dbReference>
<dbReference type="Gene3D" id="1.10.1780.10">
    <property type="entry name" value="Clp, N-terminal domain"/>
    <property type="match status" value="1"/>
</dbReference>
<evidence type="ECO:0000313" key="1">
    <source>
        <dbReference type="EMBL" id="BBI64276.1"/>
    </source>
</evidence>
<evidence type="ECO:0000313" key="2">
    <source>
        <dbReference type="Proteomes" id="UP000320231"/>
    </source>
</evidence>
<evidence type="ECO:0008006" key="3">
    <source>
        <dbReference type="Google" id="ProtNLM"/>
    </source>
</evidence>
<accession>A0A455UDF7</accession>
<dbReference type="SUPFAM" id="SSF81923">
    <property type="entry name" value="Double Clp-N motif"/>
    <property type="match status" value="1"/>
</dbReference>
<dbReference type="AlphaFoldDB" id="A0A455UDF7"/>
<dbReference type="InterPro" id="IPR036628">
    <property type="entry name" value="Clp_N_dom_sf"/>
</dbReference>
<reference evidence="1 2" key="1">
    <citation type="journal article" date="2019" name="Microbiol. Resour. Announc.">
        <title>Complete Genome Sequence of Halomonas sulfidaeris Strain Esulfide1 Isolated from a Metal Sulfide Rock at a Depth of 2,200 Meters, Obtained Using Nanopore Sequencing.</title>
        <authorList>
            <person name="Saito M."/>
            <person name="Nishigata A."/>
            <person name="Galipon J."/>
            <person name="Arakawa K."/>
        </authorList>
    </citation>
    <scope>NUCLEOTIDE SEQUENCE [LARGE SCALE GENOMIC DNA]</scope>
    <source>
        <strain evidence="1 2">ATCC BAA-803</strain>
    </source>
</reference>
<protein>
    <recommendedName>
        <fullName evidence="3">Clp R domain-containing protein</fullName>
    </recommendedName>
</protein>
<proteinExistence type="predicted"/>
<name>A0A455UDF7_9GAMM</name>
<gene>
    <name evidence="1" type="ORF">HSBAA_55820</name>
</gene>
<dbReference type="Proteomes" id="UP000320231">
    <property type="component" value="Chromosome"/>
</dbReference>